<evidence type="ECO:0000256" key="1">
    <source>
        <dbReference type="ARBA" id="ARBA00004141"/>
    </source>
</evidence>
<keyword evidence="2" id="KW-0813">Transport</keyword>
<feature type="transmembrane region" description="Helical" evidence="6">
    <location>
        <begin position="207"/>
        <end position="238"/>
    </location>
</feature>
<accession>A0ABT2T3J8</accession>
<dbReference type="Proteomes" id="UP001652432">
    <property type="component" value="Unassembled WGS sequence"/>
</dbReference>
<evidence type="ECO:0000256" key="2">
    <source>
        <dbReference type="ARBA" id="ARBA00022448"/>
    </source>
</evidence>
<dbReference type="PANTHER" id="PTHR43568">
    <property type="entry name" value="P PROTEIN"/>
    <property type="match status" value="1"/>
</dbReference>
<keyword evidence="4 6" id="KW-1133">Transmembrane helix</keyword>
<feature type="transmembrane region" description="Helical" evidence="6">
    <location>
        <begin position="314"/>
        <end position="339"/>
    </location>
</feature>
<dbReference type="Pfam" id="PF03600">
    <property type="entry name" value="CitMHS"/>
    <property type="match status" value="1"/>
</dbReference>
<feature type="transmembrane region" description="Helical" evidence="6">
    <location>
        <begin position="250"/>
        <end position="273"/>
    </location>
</feature>
<sequence length="374" mass="42058">MKKIISFMKKETVLTIATLLAVVSAFFVKPDRQYIGYIDFRTLGILFGLMVIMQGFQRTGLFDRIGKSLLQKTGKLWQLILVLVMLCFFFSMLITNDVSLLTFVPFSILVLKKCGQEQAMIPTVILQTVAANLGSMLTPIGNPQNLYLYGLMDCSIPEFMGILLPYTVMTFVLLLLSLLCIRGKGQEISCRMEEGTEIKQSRKHRNLIYGLLFLLALLVVARILPYGVLVTAVFLYTIIFDREALKGADYALLVTFVSFFILIGNLGRISLIREALERFVSGREILTGVLASQVISNVPAAVLLSGFTENYRDLLVGVNLGGLGTLIASMASLISFKLYTKCYKENRGRYLRWFTLVNIIYLFLLLTAALYLYR</sequence>
<dbReference type="InterPro" id="IPR004680">
    <property type="entry name" value="Cit_transptr-like_dom"/>
</dbReference>
<evidence type="ECO:0000256" key="4">
    <source>
        <dbReference type="ARBA" id="ARBA00022989"/>
    </source>
</evidence>
<proteinExistence type="predicted"/>
<dbReference type="PANTHER" id="PTHR43568:SF1">
    <property type="entry name" value="P PROTEIN"/>
    <property type="match status" value="1"/>
</dbReference>
<dbReference type="RefSeq" id="WP_262574880.1">
    <property type="nucleotide sequence ID" value="NZ_JAOQKJ010000007.1"/>
</dbReference>
<gene>
    <name evidence="8" type="ORF">OCV77_09715</name>
</gene>
<feature type="transmembrane region" description="Helical" evidence="6">
    <location>
        <begin position="35"/>
        <end position="56"/>
    </location>
</feature>
<keyword evidence="5 6" id="KW-0472">Membrane</keyword>
<protein>
    <submittedName>
        <fullName evidence="8">SLC13 family permease</fullName>
    </submittedName>
</protein>
<feature type="transmembrane region" description="Helical" evidence="6">
    <location>
        <begin position="159"/>
        <end position="181"/>
    </location>
</feature>
<evidence type="ECO:0000256" key="3">
    <source>
        <dbReference type="ARBA" id="ARBA00022692"/>
    </source>
</evidence>
<name>A0ABT2T3J8_9FIRM</name>
<feature type="domain" description="Citrate transporter-like" evidence="7">
    <location>
        <begin position="14"/>
        <end position="304"/>
    </location>
</feature>
<comment type="caution">
    <text evidence="8">The sequence shown here is derived from an EMBL/GenBank/DDBJ whole genome shotgun (WGS) entry which is preliminary data.</text>
</comment>
<comment type="subcellular location">
    <subcellularLocation>
        <location evidence="1">Membrane</location>
        <topology evidence="1">Multi-pass membrane protein</topology>
    </subcellularLocation>
</comment>
<feature type="transmembrane region" description="Helical" evidence="6">
    <location>
        <begin position="351"/>
        <end position="373"/>
    </location>
</feature>
<evidence type="ECO:0000256" key="5">
    <source>
        <dbReference type="ARBA" id="ARBA00023136"/>
    </source>
</evidence>
<dbReference type="InterPro" id="IPR051475">
    <property type="entry name" value="Diverse_Ion_Transporter"/>
</dbReference>
<organism evidence="8 9">
    <name type="scientific">Suilimivivens aceti</name>
    <dbReference type="NCBI Taxonomy" id="2981774"/>
    <lineage>
        <taxon>Bacteria</taxon>
        <taxon>Bacillati</taxon>
        <taxon>Bacillota</taxon>
        <taxon>Clostridia</taxon>
        <taxon>Lachnospirales</taxon>
        <taxon>Lachnospiraceae</taxon>
        <taxon>Suilimivivens</taxon>
    </lineage>
</organism>
<evidence type="ECO:0000259" key="7">
    <source>
        <dbReference type="Pfam" id="PF03600"/>
    </source>
</evidence>
<keyword evidence="9" id="KW-1185">Reference proteome</keyword>
<reference evidence="8 9" key="1">
    <citation type="journal article" date="2021" name="ISME Commun">
        <title>Automated analysis of genomic sequences facilitates high-throughput and comprehensive description of bacteria.</title>
        <authorList>
            <person name="Hitch T.C.A."/>
        </authorList>
    </citation>
    <scope>NUCLEOTIDE SEQUENCE [LARGE SCALE GENOMIC DNA]</scope>
    <source>
        <strain evidence="8 9">Sanger_18</strain>
    </source>
</reference>
<evidence type="ECO:0000313" key="9">
    <source>
        <dbReference type="Proteomes" id="UP001652432"/>
    </source>
</evidence>
<evidence type="ECO:0000256" key="6">
    <source>
        <dbReference type="SAM" id="Phobius"/>
    </source>
</evidence>
<evidence type="ECO:0000313" key="8">
    <source>
        <dbReference type="EMBL" id="MCU6744772.1"/>
    </source>
</evidence>
<dbReference type="EMBL" id="JAOQKJ010000007">
    <property type="protein sequence ID" value="MCU6744772.1"/>
    <property type="molecule type" value="Genomic_DNA"/>
</dbReference>
<feature type="transmembrane region" description="Helical" evidence="6">
    <location>
        <begin position="76"/>
        <end position="94"/>
    </location>
</feature>
<keyword evidence="3 6" id="KW-0812">Transmembrane</keyword>
<feature type="transmembrane region" description="Helical" evidence="6">
    <location>
        <begin position="285"/>
        <end position="308"/>
    </location>
</feature>